<dbReference type="CDD" id="cd01650">
    <property type="entry name" value="RT_nLTR_like"/>
    <property type="match status" value="1"/>
</dbReference>
<feature type="compositionally biased region" description="Polar residues" evidence="3">
    <location>
        <begin position="1249"/>
        <end position="1274"/>
    </location>
</feature>
<dbReference type="InterPro" id="IPR043502">
    <property type="entry name" value="DNA/RNA_pol_sf"/>
</dbReference>
<dbReference type="EC" id="2.7.7.49" evidence="1"/>
<evidence type="ECO:0000256" key="2">
    <source>
        <dbReference type="SAM" id="Coils"/>
    </source>
</evidence>
<feature type="compositionally biased region" description="Acidic residues" evidence="3">
    <location>
        <begin position="1"/>
        <end position="41"/>
    </location>
</feature>
<reference evidence="6" key="3">
    <citation type="submission" date="2005-09" db="EMBL/GenBank/DDBJ databases">
        <authorList>
            <person name="Mural R.J."/>
            <person name="Li P.W."/>
            <person name="Adams M.D."/>
            <person name="Amanatides P.G."/>
            <person name="Baden-Tillson H."/>
            <person name="Barnstead M."/>
            <person name="Chin S.H."/>
            <person name="Dew I."/>
            <person name="Evans C.A."/>
            <person name="Ferriera S."/>
            <person name="Flanigan M."/>
            <person name="Fosler C."/>
            <person name="Glodek A."/>
            <person name="Gu Z."/>
            <person name="Holt R.A."/>
            <person name="Jennings D."/>
            <person name="Kraft C.L."/>
            <person name="Lu F."/>
            <person name="Nguyen T."/>
            <person name="Nusskern D.R."/>
            <person name="Pfannkoch C.M."/>
            <person name="Sitter C."/>
            <person name="Sutton G.G."/>
            <person name="Venter J.C."/>
            <person name="Wang Z."/>
            <person name="Woodage T."/>
            <person name="Zheng X.H."/>
            <person name="Zhong F."/>
        </authorList>
    </citation>
    <scope>NUCLEOTIDE SEQUENCE</scope>
    <source>
        <strain evidence="6">BN</strain>
    </source>
</reference>
<feature type="domain" description="Reverse transcriptase" evidence="4">
    <location>
        <begin position="262"/>
        <end position="427"/>
    </location>
</feature>
<feature type="coiled-coil region" evidence="2">
    <location>
        <begin position="1296"/>
        <end position="1331"/>
    </location>
</feature>
<dbReference type="EMBL" id="CH474026">
    <property type="protein sequence ID" value="EDL95058.1"/>
    <property type="molecule type" value="Genomic_DNA"/>
</dbReference>
<dbReference type="EMBL" id="AY539901">
    <property type="protein sequence ID" value="AAS66241.1"/>
    <property type="molecule type" value="mRNA"/>
</dbReference>
<reference evidence="6" key="2">
    <citation type="journal article" date="2005" name="Genome Res.">
        <title>Gene and alternative splicing annotation with AIR.</title>
        <authorList>
            <person name="Florea L."/>
            <person name="Di Francesco V."/>
            <person name="Miller J."/>
            <person name="Turner R."/>
            <person name="Yao A."/>
            <person name="Harris M."/>
            <person name="Walenz B."/>
            <person name="Mobarry C."/>
            <person name="Merkulov G.V."/>
            <person name="Charlab R."/>
            <person name="Dew I."/>
            <person name="Deng Z."/>
            <person name="Istrail S."/>
            <person name="Li P."/>
            <person name="Sutton G."/>
        </authorList>
    </citation>
    <scope>NUCLEOTIDE SEQUENCE</scope>
    <source>
        <strain evidence="6">BN</strain>
    </source>
</reference>
<feature type="region of interest" description="Disordered" evidence="3">
    <location>
        <begin position="1"/>
        <end position="42"/>
    </location>
</feature>
<evidence type="ECO:0000313" key="5">
    <source>
        <dbReference type="EMBL" id="AAS66241.1"/>
    </source>
</evidence>
<evidence type="ECO:0000313" key="6">
    <source>
        <dbReference type="EMBL" id="EDL95058.1"/>
    </source>
</evidence>
<evidence type="ECO:0000256" key="1">
    <source>
        <dbReference type="ARBA" id="ARBA00012493"/>
    </source>
</evidence>
<feature type="region of interest" description="Disordered" evidence="3">
    <location>
        <begin position="1134"/>
        <end position="1279"/>
    </location>
</feature>
<dbReference type="PANTHER" id="PTHR19446">
    <property type="entry name" value="REVERSE TRANSCRIPTASES"/>
    <property type="match status" value="1"/>
</dbReference>
<dbReference type="Pfam" id="PF00078">
    <property type="entry name" value="RVT_1"/>
    <property type="match status" value="1"/>
</dbReference>
<dbReference type="GO" id="GO:0003964">
    <property type="term" value="F:RNA-directed DNA polymerase activity"/>
    <property type="evidence" value="ECO:0007669"/>
    <property type="project" value="UniProtKB-EC"/>
</dbReference>
<evidence type="ECO:0000259" key="4">
    <source>
        <dbReference type="Pfam" id="PF00078"/>
    </source>
</evidence>
<feature type="region of interest" description="Disordered" evidence="3">
    <location>
        <begin position="56"/>
        <end position="78"/>
    </location>
</feature>
<organism evidence="5">
    <name type="scientific">Rattus norvegicus</name>
    <name type="common">Rat</name>
    <dbReference type="NCBI Taxonomy" id="10116"/>
    <lineage>
        <taxon>Eukaryota</taxon>
        <taxon>Metazoa</taxon>
        <taxon>Chordata</taxon>
        <taxon>Craniata</taxon>
        <taxon>Vertebrata</taxon>
        <taxon>Euteleostomi</taxon>
        <taxon>Mammalia</taxon>
        <taxon>Eutheria</taxon>
        <taxon>Euarchontoglires</taxon>
        <taxon>Glires</taxon>
        <taxon>Rodentia</taxon>
        <taxon>Myomorpha</taxon>
        <taxon>Muroidea</taxon>
        <taxon>Muridae</taxon>
        <taxon>Murinae</taxon>
        <taxon>Rattus</taxon>
    </lineage>
</organism>
<dbReference type="InterPro" id="IPR000477">
    <property type="entry name" value="RT_dom"/>
</dbReference>
<gene>
    <name evidence="6" type="ORF">rCG_65891</name>
</gene>
<dbReference type="Proteomes" id="UP000234681">
    <property type="component" value="Chromosome 3"/>
</dbReference>
<keyword evidence="2" id="KW-0175">Coiled coil</keyword>
<accession>A0A9K3Y870</accession>
<evidence type="ECO:0000256" key="3">
    <source>
        <dbReference type="SAM" id="MobiDB-lite"/>
    </source>
</evidence>
<protein>
    <recommendedName>
        <fullName evidence="1">RNA-directed DNA polymerase</fullName>
        <ecNumber evidence="1">2.7.7.49</ecNumber>
    </recommendedName>
</protein>
<feature type="coiled-coil region" evidence="2">
    <location>
        <begin position="416"/>
        <end position="455"/>
    </location>
</feature>
<sequence length="1366" mass="159012">MDDEEGEAEDDDDDDDEEEEGLEDIDEEDDEDEGEEGEEDEVLKLNTCLQKETGESIYQQIDSRPKSSRTKRSKYTRRSRRQEIIKLRAEINQVETKRTIERINRPKSWFFEKINKIDKPLARLTRGHRECVQINKIRNEKGDITTDSEEIQKIIRSYYKSLYSTKLKNLQEMDNFLDRYQVPKLNQEQINQLNNRITPKEIEAVIKGLPTKKSPGPDGFSAEFYQTFIEDLIPILSKLFHKIETGGSLPNSFYEATITLIPKPHKHPTKKENFRPISLMNIDAKILNKILANRIQEHIKTIIHHDQVGFIPGMQGWFDTWKTINVFHYINKLKEQNHMIISIVAEKAFAKIQHPFMIKVLERIGTQGPYLNIVKAIYSKPVANIKLNGEKLEAIQLKSGTKQGCPLSPYLFNIVLEVLARAIRQQKEQVKDLYNKNFKTLKKEIEEDLRRWKDLPCSWIGRINIVKMAILPKAIYRFNAIPIKIPIQFFKELDRTICKFIWNNKKLSSAIKGLLGEITIPELKQYYRAIVIKTAWYWYRDRQIDQRNRIEDPEMNPHTYGHLIFDKGAKTIQWKKDSIFSKWCWFNWRSTCRRMQIDPCLSPCTKLKSKWIKDLHIKPDTLKLIEEKLGKHLEHVGTGKNFLNKTPMAYALRSRIDKWDLIKLQSFCKAKDTVVRTKWQPTDWEKIFTNPTTDRDLISKIYKELKELDRRETNNPIKKWGSELNKEFTAEECRMAEKHLKKCSTSLVIREMQIKTTLRLHLTPVRMAKIKNSALFIIARSWKEPRCPSTEEWIQKMWYIYTMEYYSAIKNNDFMKFVGKWLELENIILSEVTQSQKNTHGVPDLSPMVGCKYLHLSPSVADRASQRTARLGSCLQPENGITQVQVDQRSSHKSKYTQTGKRKSGEELRTYGHWGKLPKQKSNGLCSKIKNPQMGLYKIAKLLWYPTCYIQELTEILTTKGEMPVQFTSSREIRKIVGVEDDDEDEIPKLKESELPFDLNYLTNPAFPLIYTPAAETPPSCRVEVPLHLQCPTPADGSPHLHCLPHRTPLPGAFPRESHLFGTARVLKKNIAEKPDYELKGFWNALKQEELADGVCDKIVQVKMIKPEDQQIQNQKPKGRLITQDVPLVRMNHRETARTQRDPVNSSLHSNPLGRRAKTSERQTHLGSQKRLHSAHISDTRGKNLTPSGTPVHGGSGKILRRPSWLPPSQRAQKQLPMSNFRHGPQPLSEREEQGNTRNNLMVRGKGRNPSNRNQDYTASSEPNCPTKANTEYPNTPEKQDLDLKSHLIMMLEDFKKDMKNSIRETQENINKQVEAYREESQKSLKEFQENTIKQAKVLKMEIEAIQKAQRETSLDIENQRRDKES</sequence>
<proteinExistence type="evidence at transcript level"/>
<feature type="compositionally biased region" description="Basic residues" evidence="3">
    <location>
        <begin position="66"/>
        <end position="78"/>
    </location>
</feature>
<dbReference type="SUPFAM" id="SSF56672">
    <property type="entry name" value="DNA/RNA polymerases"/>
    <property type="match status" value="1"/>
</dbReference>
<name>A0A9K3Y870_RAT</name>
<reference evidence="5" key="1">
    <citation type="submission" date="2004-02" db="EMBL/GenBank/DDBJ databases">
        <title>Liver regeneration after PH.</title>
        <authorList>
            <person name="Xu C.S."/>
            <person name="Zhang L."/>
            <person name="Chang C.F."/>
            <person name="Han H.P."/>
            <person name="Wang G.P."/>
            <person name="Chai L.Q."/>
            <person name="Yuan J.Y."/>
            <person name="Yang K.J."/>
            <person name="Zhao L.F."/>
            <person name="Ma H."/>
            <person name="Wang L."/>
            <person name="Wang S.F."/>
            <person name="Xing X.K."/>
            <person name="Shen G.M."/>
            <person name="Shi J.B."/>
            <person name="Rahman S."/>
            <person name="Wang Q.N."/>
            <person name="Zhang J.B."/>
        </authorList>
    </citation>
    <scope>NUCLEOTIDE SEQUENCE</scope>
</reference>